<evidence type="ECO:0000259" key="2">
    <source>
        <dbReference type="Pfam" id="PF13556"/>
    </source>
</evidence>
<comment type="similarity">
    <text evidence="1">Belongs to the CdaR family.</text>
</comment>
<evidence type="ECO:0000259" key="3">
    <source>
        <dbReference type="Pfam" id="PF14361"/>
    </source>
</evidence>
<dbReference type="Pfam" id="PF17853">
    <property type="entry name" value="GGDEF_2"/>
    <property type="match status" value="1"/>
</dbReference>
<dbReference type="InterPro" id="IPR051448">
    <property type="entry name" value="CdaR-like_regulators"/>
</dbReference>
<dbReference type="Gene3D" id="1.10.10.2840">
    <property type="entry name" value="PucR C-terminal helix-turn-helix domain"/>
    <property type="match status" value="1"/>
</dbReference>
<sequence length="422" mass="46523">MATDAHTRRVVAQVAKELTAQLPERTTELANLFLEEIPAFQGEEAVRELMAASTAANLSTMFDLLQHGLPTEQLVVPAAAAAYARRFAQRDLPLESLLRAYRLGSVRFNQWCLRGLSQRELDADVVLACTQEIVQVAGRYIDQISEHLVEIYETERKLWTQRTDAARAIALRTVLDDEALDLGTAEAMVGYRMRGWHVGAVAWMDKDVPDTARRLESAAQLLSTVHGRRPLAVLSDDHTLWAWVTSVEPIRLDHLGLAAALEASGGPLGYAPRMAIGEPAQGLDGFRTTHREAMAARSVAEAAESSPDQVARVVSFAEVSIAALLSENLDSLRTWVRRTLGALARDDEATERLRETVRIFLETGGSFTDAAARLHLHKNTVHYRVRKAEEIRGRPLSEGRLDVEVALVACRQLGSRVLSQAG</sequence>
<comment type="caution">
    <text evidence="5">The sequence shown here is derived from an EMBL/GenBank/DDBJ whole genome shotgun (WGS) entry which is preliminary data.</text>
</comment>
<dbReference type="InterPro" id="IPR025751">
    <property type="entry name" value="RsbRD_N_dom"/>
</dbReference>
<dbReference type="InterPro" id="IPR041522">
    <property type="entry name" value="CdaR_GGDEF"/>
</dbReference>
<keyword evidence="6" id="KW-1185">Reference proteome</keyword>
<evidence type="ECO:0000256" key="1">
    <source>
        <dbReference type="ARBA" id="ARBA00006754"/>
    </source>
</evidence>
<feature type="domain" description="PucR C-terminal helix-turn-helix" evidence="2">
    <location>
        <begin position="353"/>
        <end position="408"/>
    </location>
</feature>
<dbReference type="PANTHER" id="PTHR33744:SF1">
    <property type="entry name" value="DNA-BINDING TRANSCRIPTIONAL ACTIVATOR ADER"/>
    <property type="match status" value="1"/>
</dbReference>
<name>A0ABP9QDG4_9PSEU</name>
<gene>
    <name evidence="5" type="ORF">GCM10023321_42170</name>
</gene>
<dbReference type="RefSeq" id="WP_185060414.1">
    <property type="nucleotide sequence ID" value="NZ_BAABJP010000020.1"/>
</dbReference>
<dbReference type="InterPro" id="IPR042070">
    <property type="entry name" value="PucR_C-HTH_sf"/>
</dbReference>
<dbReference type="InterPro" id="IPR025736">
    <property type="entry name" value="PucR_C-HTH_dom"/>
</dbReference>
<feature type="domain" description="RsbT co-antagonist protein RsbRD N-terminal" evidence="3">
    <location>
        <begin position="24"/>
        <end position="167"/>
    </location>
</feature>
<protein>
    <submittedName>
        <fullName evidence="5">Helix-turn-helix domain-containing protein</fullName>
    </submittedName>
</protein>
<dbReference type="EMBL" id="BAABJP010000020">
    <property type="protein sequence ID" value="GAA5160096.1"/>
    <property type="molecule type" value="Genomic_DNA"/>
</dbReference>
<evidence type="ECO:0000313" key="6">
    <source>
        <dbReference type="Proteomes" id="UP001428817"/>
    </source>
</evidence>
<reference evidence="6" key="1">
    <citation type="journal article" date="2019" name="Int. J. Syst. Evol. Microbiol.">
        <title>The Global Catalogue of Microorganisms (GCM) 10K type strain sequencing project: providing services to taxonomists for standard genome sequencing and annotation.</title>
        <authorList>
            <consortium name="The Broad Institute Genomics Platform"/>
            <consortium name="The Broad Institute Genome Sequencing Center for Infectious Disease"/>
            <person name="Wu L."/>
            <person name="Ma J."/>
        </authorList>
    </citation>
    <scope>NUCLEOTIDE SEQUENCE [LARGE SCALE GENOMIC DNA]</scope>
    <source>
        <strain evidence="6">JCM 18303</strain>
    </source>
</reference>
<dbReference type="PANTHER" id="PTHR33744">
    <property type="entry name" value="CARBOHYDRATE DIACID REGULATOR"/>
    <property type="match status" value="1"/>
</dbReference>
<feature type="domain" description="CdaR GGDEF-like" evidence="4">
    <location>
        <begin position="181"/>
        <end position="298"/>
    </location>
</feature>
<dbReference type="Pfam" id="PF14361">
    <property type="entry name" value="RsbRD_N"/>
    <property type="match status" value="1"/>
</dbReference>
<evidence type="ECO:0000259" key="4">
    <source>
        <dbReference type="Pfam" id="PF17853"/>
    </source>
</evidence>
<evidence type="ECO:0000313" key="5">
    <source>
        <dbReference type="EMBL" id="GAA5160096.1"/>
    </source>
</evidence>
<dbReference type="Proteomes" id="UP001428817">
    <property type="component" value="Unassembled WGS sequence"/>
</dbReference>
<proteinExistence type="inferred from homology"/>
<accession>A0ABP9QDG4</accession>
<organism evidence="5 6">
    <name type="scientific">Pseudonocardia eucalypti</name>
    <dbReference type="NCBI Taxonomy" id="648755"/>
    <lineage>
        <taxon>Bacteria</taxon>
        <taxon>Bacillati</taxon>
        <taxon>Actinomycetota</taxon>
        <taxon>Actinomycetes</taxon>
        <taxon>Pseudonocardiales</taxon>
        <taxon>Pseudonocardiaceae</taxon>
        <taxon>Pseudonocardia</taxon>
    </lineage>
</organism>
<dbReference type="Pfam" id="PF13556">
    <property type="entry name" value="HTH_30"/>
    <property type="match status" value="1"/>
</dbReference>